<sequence>MAQIDPNKIPVTPAEPEKLAPYDGPALVYGYDPFMRTLVVVRRAWADQVAADLARWQAASTYGEARRLATEGTVLDPPFHLDDLDEADDEPFDVKELGNVQDGDWPPMAASMSREHLPADWGLGVVRDTALNGEFLEVAEIEEARLLACAEATGATLTRDDELIRRIGPS</sequence>
<proteinExistence type="predicted"/>
<evidence type="ECO:0000313" key="1">
    <source>
        <dbReference type="EMBL" id="KAA1419190.1"/>
    </source>
</evidence>
<protein>
    <submittedName>
        <fullName evidence="1">Uncharacterized protein</fullName>
    </submittedName>
</protein>
<reference evidence="1 2" key="2">
    <citation type="submission" date="2019-09" db="EMBL/GenBank/DDBJ databases">
        <authorList>
            <person name="Jin C."/>
        </authorList>
    </citation>
    <scope>NUCLEOTIDE SEQUENCE [LARGE SCALE GENOMIC DNA]</scope>
    <source>
        <strain evidence="1 2">BN130099</strain>
    </source>
</reference>
<gene>
    <name evidence="1" type="ORF">F0U44_12115</name>
</gene>
<accession>A0A5B1LHB8</accession>
<comment type="caution">
    <text evidence="1">The sequence shown here is derived from an EMBL/GenBank/DDBJ whole genome shotgun (WGS) entry which is preliminary data.</text>
</comment>
<name>A0A5B1LHB8_9ACTN</name>
<dbReference type="AlphaFoldDB" id="A0A5B1LHB8"/>
<dbReference type="EMBL" id="VUJV01000003">
    <property type="protein sequence ID" value="KAA1419190.1"/>
    <property type="molecule type" value="Genomic_DNA"/>
</dbReference>
<reference evidence="1 2" key="1">
    <citation type="submission" date="2019-09" db="EMBL/GenBank/DDBJ databases">
        <title>Nocardioides panacisoli sp. nov., isolated from the soil of a ginseng field.</title>
        <authorList>
            <person name="Cho C."/>
        </authorList>
    </citation>
    <scope>NUCLEOTIDE SEQUENCE [LARGE SCALE GENOMIC DNA]</scope>
    <source>
        <strain evidence="1 2">BN130099</strain>
    </source>
</reference>
<dbReference type="Proteomes" id="UP000325003">
    <property type="component" value="Unassembled WGS sequence"/>
</dbReference>
<evidence type="ECO:0000313" key="2">
    <source>
        <dbReference type="Proteomes" id="UP000325003"/>
    </source>
</evidence>
<dbReference type="RefSeq" id="WP_149728525.1">
    <property type="nucleotide sequence ID" value="NZ_VUJV01000003.1"/>
</dbReference>
<keyword evidence="2" id="KW-1185">Reference proteome</keyword>
<organism evidence="1 2">
    <name type="scientific">Nocardioides humilatus</name>
    <dbReference type="NCBI Taxonomy" id="2607660"/>
    <lineage>
        <taxon>Bacteria</taxon>
        <taxon>Bacillati</taxon>
        <taxon>Actinomycetota</taxon>
        <taxon>Actinomycetes</taxon>
        <taxon>Propionibacteriales</taxon>
        <taxon>Nocardioidaceae</taxon>
        <taxon>Nocardioides</taxon>
    </lineage>
</organism>